<name>A0A9P0FY67_CHRIL</name>
<dbReference type="InterPro" id="IPR015883">
    <property type="entry name" value="Glyco_hydro_20_cat"/>
</dbReference>
<dbReference type="Proteomes" id="UP001154114">
    <property type="component" value="Chromosome 26"/>
</dbReference>
<keyword evidence="6" id="KW-0326">Glycosidase</keyword>
<accession>A0A9P0FY67</accession>
<dbReference type="Gene3D" id="3.30.379.10">
    <property type="entry name" value="Chitobiase/beta-hexosaminidase domain 2-like"/>
    <property type="match status" value="1"/>
</dbReference>
<feature type="region of interest" description="Disordered" evidence="7">
    <location>
        <begin position="200"/>
        <end position="220"/>
    </location>
</feature>
<dbReference type="PRINTS" id="PR00738">
    <property type="entry name" value="GLHYDRLASE20"/>
</dbReference>
<dbReference type="InterPro" id="IPR025705">
    <property type="entry name" value="Beta_hexosaminidase_sua/sub"/>
</dbReference>
<evidence type="ECO:0000256" key="1">
    <source>
        <dbReference type="ARBA" id="ARBA00001231"/>
    </source>
</evidence>
<dbReference type="PANTHER" id="PTHR22600:SF3">
    <property type="entry name" value="BETA-HEXOSAMINIDASE FDL-RELATED"/>
    <property type="match status" value="1"/>
</dbReference>
<dbReference type="GO" id="GO:0030203">
    <property type="term" value="P:glycosaminoglycan metabolic process"/>
    <property type="evidence" value="ECO:0007669"/>
    <property type="project" value="TreeGrafter"/>
</dbReference>
<dbReference type="GO" id="GO:0005975">
    <property type="term" value="P:carbohydrate metabolic process"/>
    <property type="evidence" value="ECO:0007669"/>
    <property type="project" value="InterPro"/>
</dbReference>
<proteinExistence type="inferred from homology"/>
<comment type="similarity">
    <text evidence="2">Belongs to the glycosyl hydrolase 20 family.</text>
</comment>
<evidence type="ECO:0000259" key="10">
    <source>
        <dbReference type="Pfam" id="PF14845"/>
    </source>
</evidence>
<evidence type="ECO:0000256" key="3">
    <source>
        <dbReference type="ARBA" id="ARBA00012663"/>
    </source>
</evidence>
<gene>
    <name evidence="11" type="ORF">CINC_LOCUS8316</name>
</gene>
<sequence>MNSDVTSCSDCKLEIVEQRWTQLLLNWINKCVRPKSPVSRLNMRCLVDAVNKYKQDICVDEVDRAILCSDDIEPFIKYKYPILRLRFFWEIKDMPKKIYFLNTIMLFHCCVSSIDGHVDSDICTYLEKHEQEMILKFCERLTEMEVTANNIESAIYDACEAVTPKTKPIKKPDLDKRSTKFKQSNIQTSNQVSTVTASLATSRASEDTSKPMLLSDSTIPPTTSNISELIEEESVVKKGGLKFKSSVTVLPSVVTENSSYSEDGFVDVDDSKEEVPEKTSEANPKAQLNAEHKKERKEVKVVAAASYDNDMNLRCLPLCACSRCSTSGPCCGDPGGSKINCDSTGEYHNQSYDDQTDDYIPLPPKKKRYRCILRMRKFYVVTFLLLLILVSAVILSIVIPWKPEKKRPKKTDARLTQIEDLKESPRIFQPNTYICIKGLCQKVYEPTTDPVYSSLSRCILQCSGPQLWPYPIGYTFYSKKIVTLATNRLEYKFQSVPSETVHMYLAEAFKLFLGDLAKLERYNMEPRKENLTRDMLIKKMYIEIDIENDPDPRIRIDTEESYTIKVETINNQVTMKLLAASFCGLRHALETLSQLILLDQTTGYLITLSNIIIKDAPSYKYRGLMIDTGRNYIPVPDIMRTIDAMATCKLNTFHWRISDVTSFPLHLHAIPQLFEYGAYDRSLIYTKADVKAIVKRAGIRGIRVLLEVAAPGPVGRAWSWVPEASCPTKSRNFTCNNVLCLRLGIQDRVFDLLQILYSEILEMTKIEDVFHLSDSLFSLSNCYYLVEEREGFLEKALERLKLANKGFLPKLPIIWYTTHLTRGIEARSWDRYGVQLTEWQPNPSEQFLSRFKVIHSSRWDLSCEIKKQRCKKYRTWQDMYAWKSWRNIEVFTIEGGEALLWTDMVDRGNLDYHLWPRAAAVAERLWSDVVLNGTVSRSVYVRLDSHRWRMILKSIQVQPIWPLFCSLSPGVCLEQLRPK</sequence>
<dbReference type="OrthoDB" id="428480at2759"/>
<comment type="catalytic activity">
    <reaction evidence="1">
        <text>Hydrolysis of terminal non-reducing N-acetyl-D-hexosamine residues in N-acetyl-beta-D-hexosaminides.</text>
        <dbReference type="EC" id="3.2.1.52"/>
    </reaction>
</comment>
<organism evidence="11 12">
    <name type="scientific">Chrysodeixis includens</name>
    <name type="common">Soybean looper</name>
    <name type="synonym">Pseudoplusia includens</name>
    <dbReference type="NCBI Taxonomy" id="689277"/>
    <lineage>
        <taxon>Eukaryota</taxon>
        <taxon>Metazoa</taxon>
        <taxon>Ecdysozoa</taxon>
        <taxon>Arthropoda</taxon>
        <taxon>Hexapoda</taxon>
        <taxon>Insecta</taxon>
        <taxon>Pterygota</taxon>
        <taxon>Neoptera</taxon>
        <taxon>Endopterygota</taxon>
        <taxon>Lepidoptera</taxon>
        <taxon>Glossata</taxon>
        <taxon>Ditrysia</taxon>
        <taxon>Noctuoidea</taxon>
        <taxon>Noctuidae</taxon>
        <taxon>Plusiinae</taxon>
        <taxon>Chrysodeixis</taxon>
    </lineage>
</organism>
<evidence type="ECO:0000256" key="4">
    <source>
        <dbReference type="ARBA" id="ARBA00022801"/>
    </source>
</evidence>
<evidence type="ECO:0000313" key="12">
    <source>
        <dbReference type="Proteomes" id="UP001154114"/>
    </source>
</evidence>
<dbReference type="PANTHER" id="PTHR22600">
    <property type="entry name" value="BETA-HEXOSAMINIDASE"/>
    <property type="match status" value="1"/>
</dbReference>
<keyword evidence="5" id="KW-0325">Glycoprotein</keyword>
<dbReference type="InterPro" id="IPR029018">
    <property type="entry name" value="Hex-like_dom2"/>
</dbReference>
<evidence type="ECO:0000256" key="6">
    <source>
        <dbReference type="ARBA" id="ARBA00023295"/>
    </source>
</evidence>
<keyword evidence="8" id="KW-0812">Transmembrane</keyword>
<evidence type="ECO:0000256" key="2">
    <source>
        <dbReference type="ARBA" id="ARBA00006285"/>
    </source>
</evidence>
<dbReference type="AlphaFoldDB" id="A0A9P0FY67"/>
<protein>
    <recommendedName>
        <fullName evidence="3">beta-N-acetylhexosaminidase</fullName>
        <ecNumber evidence="3">3.2.1.52</ecNumber>
    </recommendedName>
</protein>
<evidence type="ECO:0000259" key="9">
    <source>
        <dbReference type="Pfam" id="PF00728"/>
    </source>
</evidence>
<dbReference type="GO" id="GO:0016231">
    <property type="term" value="F:beta-N-acetylglucosaminidase activity"/>
    <property type="evidence" value="ECO:0007669"/>
    <property type="project" value="TreeGrafter"/>
</dbReference>
<dbReference type="Gene3D" id="3.20.20.80">
    <property type="entry name" value="Glycosidases"/>
    <property type="match status" value="1"/>
</dbReference>
<dbReference type="Pfam" id="PF00728">
    <property type="entry name" value="Glyco_hydro_20"/>
    <property type="match status" value="1"/>
</dbReference>
<dbReference type="InterPro" id="IPR017853">
    <property type="entry name" value="GH"/>
</dbReference>
<reference evidence="11" key="1">
    <citation type="submission" date="2021-12" db="EMBL/GenBank/DDBJ databases">
        <authorList>
            <person name="King R."/>
        </authorList>
    </citation>
    <scope>NUCLEOTIDE SEQUENCE</scope>
</reference>
<dbReference type="InterPro" id="IPR029019">
    <property type="entry name" value="HEX_eukaryotic_N"/>
</dbReference>
<dbReference type="SUPFAM" id="SSF51445">
    <property type="entry name" value="(Trans)glycosidases"/>
    <property type="match status" value="1"/>
</dbReference>
<dbReference type="EC" id="3.2.1.52" evidence="3"/>
<keyword evidence="8" id="KW-0472">Membrane</keyword>
<dbReference type="SUPFAM" id="SSF55545">
    <property type="entry name" value="beta-N-acetylhexosaminidase-like domain"/>
    <property type="match status" value="1"/>
</dbReference>
<evidence type="ECO:0000256" key="5">
    <source>
        <dbReference type="ARBA" id="ARBA00023180"/>
    </source>
</evidence>
<feature type="domain" description="Beta-hexosaminidase eukaryotic type N-terminal" evidence="10">
    <location>
        <begin position="467"/>
        <end position="595"/>
    </location>
</feature>
<dbReference type="EMBL" id="LR824029">
    <property type="protein sequence ID" value="CAH0598650.1"/>
    <property type="molecule type" value="Genomic_DNA"/>
</dbReference>
<dbReference type="GO" id="GO:0005886">
    <property type="term" value="C:plasma membrane"/>
    <property type="evidence" value="ECO:0007669"/>
    <property type="project" value="TreeGrafter"/>
</dbReference>
<keyword evidence="12" id="KW-1185">Reference proteome</keyword>
<keyword evidence="4" id="KW-0378">Hydrolase</keyword>
<keyword evidence="8" id="KW-1133">Transmembrane helix</keyword>
<evidence type="ECO:0000256" key="8">
    <source>
        <dbReference type="SAM" id="Phobius"/>
    </source>
</evidence>
<dbReference type="Pfam" id="PF14845">
    <property type="entry name" value="Glycohydro_20b2"/>
    <property type="match status" value="1"/>
</dbReference>
<feature type="domain" description="Glycoside hydrolase family 20 catalytic" evidence="9">
    <location>
        <begin position="619"/>
        <end position="928"/>
    </location>
</feature>
<evidence type="ECO:0000313" key="11">
    <source>
        <dbReference type="EMBL" id="CAH0598650.1"/>
    </source>
</evidence>
<evidence type="ECO:0000256" key="7">
    <source>
        <dbReference type="SAM" id="MobiDB-lite"/>
    </source>
</evidence>
<feature type="transmembrane region" description="Helical" evidence="8">
    <location>
        <begin position="378"/>
        <end position="401"/>
    </location>
</feature>